<dbReference type="AlphaFoldDB" id="A0A433SA37"/>
<accession>A0A433SA37</accession>
<dbReference type="Pfam" id="PF02686">
    <property type="entry name" value="GatC"/>
    <property type="match status" value="1"/>
</dbReference>
<dbReference type="NCBIfam" id="TIGR00135">
    <property type="entry name" value="gatC"/>
    <property type="match status" value="1"/>
</dbReference>
<dbReference type="GO" id="GO:0050567">
    <property type="term" value="F:glutaminyl-tRNA synthase (glutamine-hydrolyzing) activity"/>
    <property type="evidence" value="ECO:0007669"/>
    <property type="project" value="UniProtKB-UniRule"/>
</dbReference>
<keyword evidence="1" id="KW-0648">Protein biosynthesis</keyword>
<dbReference type="GO" id="GO:0006412">
    <property type="term" value="P:translation"/>
    <property type="evidence" value="ECO:0007669"/>
    <property type="project" value="UniProtKB-UniRule"/>
</dbReference>
<gene>
    <name evidence="1 2" type="primary">gatC</name>
    <name evidence="2" type="ORF">CUZ56_02833</name>
</gene>
<dbReference type="GO" id="GO:0005524">
    <property type="term" value="F:ATP binding"/>
    <property type="evidence" value="ECO:0007669"/>
    <property type="project" value="UniProtKB-KW"/>
</dbReference>
<dbReference type="PANTHER" id="PTHR15004">
    <property type="entry name" value="GLUTAMYL-TRNA(GLN) AMIDOTRANSFERASE SUBUNIT C, MITOCHONDRIAL"/>
    <property type="match status" value="1"/>
</dbReference>
<dbReference type="SUPFAM" id="SSF141000">
    <property type="entry name" value="Glu-tRNAGln amidotransferase C subunit"/>
    <property type="match status" value="1"/>
</dbReference>
<dbReference type="RefSeq" id="WP_126980995.1">
    <property type="nucleotide sequence ID" value="NZ_CAWUGC010000005.1"/>
</dbReference>
<dbReference type="OrthoDB" id="9794326at2"/>
<dbReference type="HAMAP" id="MF_00122">
    <property type="entry name" value="GatC"/>
    <property type="match status" value="1"/>
</dbReference>
<dbReference type="Gene3D" id="1.10.20.60">
    <property type="entry name" value="Glu-tRNAGln amidotransferase C subunit, N-terminal domain"/>
    <property type="match status" value="1"/>
</dbReference>
<sequence length="103" mass="11679">MAALTIEDLQRIAHLARLEPDQANQEQLLAQLNGFFELVEQMQTVHTNDIEPLYTPLSIAQDVHLRLREDKVTETTNEATRDLAQRNAPAAENGFFLVPKVIE</sequence>
<keyword evidence="2" id="KW-0808">Transferase</keyword>
<keyword evidence="1 2" id="KW-0436">Ligase</keyword>
<evidence type="ECO:0000313" key="3">
    <source>
        <dbReference type="Proteomes" id="UP000286947"/>
    </source>
</evidence>
<dbReference type="EMBL" id="PQSP01000011">
    <property type="protein sequence ID" value="RUS65534.1"/>
    <property type="molecule type" value="Genomic_DNA"/>
</dbReference>
<evidence type="ECO:0000256" key="1">
    <source>
        <dbReference type="HAMAP-Rule" id="MF_00122"/>
    </source>
</evidence>
<dbReference type="PANTHER" id="PTHR15004:SF0">
    <property type="entry name" value="GLUTAMYL-TRNA(GLN) AMIDOTRANSFERASE SUBUNIT C, MITOCHONDRIAL"/>
    <property type="match status" value="1"/>
</dbReference>
<organism evidence="2 3">
    <name type="scientific">Saezia sanguinis</name>
    <dbReference type="NCBI Taxonomy" id="1965230"/>
    <lineage>
        <taxon>Bacteria</taxon>
        <taxon>Pseudomonadati</taxon>
        <taxon>Pseudomonadota</taxon>
        <taxon>Betaproteobacteria</taxon>
        <taxon>Burkholderiales</taxon>
        <taxon>Saeziaceae</taxon>
        <taxon>Saezia</taxon>
    </lineage>
</organism>
<evidence type="ECO:0000313" key="2">
    <source>
        <dbReference type="EMBL" id="RUS65534.1"/>
    </source>
</evidence>
<comment type="catalytic activity">
    <reaction evidence="1">
        <text>L-glutamyl-tRNA(Gln) + L-glutamine + ATP + H2O = L-glutaminyl-tRNA(Gln) + L-glutamate + ADP + phosphate + H(+)</text>
        <dbReference type="Rhea" id="RHEA:17521"/>
        <dbReference type="Rhea" id="RHEA-COMP:9681"/>
        <dbReference type="Rhea" id="RHEA-COMP:9684"/>
        <dbReference type="ChEBI" id="CHEBI:15377"/>
        <dbReference type="ChEBI" id="CHEBI:15378"/>
        <dbReference type="ChEBI" id="CHEBI:29985"/>
        <dbReference type="ChEBI" id="CHEBI:30616"/>
        <dbReference type="ChEBI" id="CHEBI:43474"/>
        <dbReference type="ChEBI" id="CHEBI:58359"/>
        <dbReference type="ChEBI" id="CHEBI:78520"/>
        <dbReference type="ChEBI" id="CHEBI:78521"/>
        <dbReference type="ChEBI" id="CHEBI:456216"/>
    </reaction>
</comment>
<keyword evidence="1" id="KW-0547">Nucleotide-binding</keyword>
<dbReference type="GO" id="GO:0016740">
    <property type="term" value="F:transferase activity"/>
    <property type="evidence" value="ECO:0007669"/>
    <property type="project" value="UniProtKB-KW"/>
</dbReference>
<comment type="subunit">
    <text evidence="1">Heterotrimer of A, B and C subunits.</text>
</comment>
<comment type="function">
    <text evidence="1">Allows the formation of correctly charged Asn-tRNA(Asn) or Gln-tRNA(Gln) through the transamidation of misacylated Asp-tRNA(Asn) or Glu-tRNA(Gln) in organisms which lack either or both of asparaginyl-tRNA or glutaminyl-tRNA synthetases. The reaction takes place in the presence of glutamine and ATP through an activated phospho-Asp-tRNA(Asn) or phospho-Glu-tRNA(Gln).</text>
</comment>
<dbReference type="GO" id="GO:0050566">
    <property type="term" value="F:asparaginyl-tRNA synthase (glutamine-hydrolyzing) activity"/>
    <property type="evidence" value="ECO:0007669"/>
    <property type="project" value="RHEA"/>
</dbReference>
<dbReference type="GO" id="GO:0070681">
    <property type="term" value="P:glutaminyl-tRNAGln biosynthesis via transamidation"/>
    <property type="evidence" value="ECO:0007669"/>
    <property type="project" value="TreeGrafter"/>
</dbReference>
<dbReference type="InterPro" id="IPR003837">
    <property type="entry name" value="GatC"/>
</dbReference>
<keyword evidence="3" id="KW-1185">Reference proteome</keyword>
<comment type="catalytic activity">
    <reaction evidence="1">
        <text>L-aspartyl-tRNA(Asn) + L-glutamine + ATP + H2O = L-asparaginyl-tRNA(Asn) + L-glutamate + ADP + phosphate + 2 H(+)</text>
        <dbReference type="Rhea" id="RHEA:14513"/>
        <dbReference type="Rhea" id="RHEA-COMP:9674"/>
        <dbReference type="Rhea" id="RHEA-COMP:9677"/>
        <dbReference type="ChEBI" id="CHEBI:15377"/>
        <dbReference type="ChEBI" id="CHEBI:15378"/>
        <dbReference type="ChEBI" id="CHEBI:29985"/>
        <dbReference type="ChEBI" id="CHEBI:30616"/>
        <dbReference type="ChEBI" id="CHEBI:43474"/>
        <dbReference type="ChEBI" id="CHEBI:58359"/>
        <dbReference type="ChEBI" id="CHEBI:78515"/>
        <dbReference type="ChEBI" id="CHEBI:78516"/>
        <dbReference type="ChEBI" id="CHEBI:456216"/>
    </reaction>
</comment>
<reference evidence="2 3" key="1">
    <citation type="submission" date="2018-01" db="EMBL/GenBank/DDBJ databases">
        <title>Saezia sanguinis gen. nov., sp. nov., in the order Burkholderiales isolated from human blood.</title>
        <authorList>
            <person name="Medina-Pascual M.J."/>
            <person name="Valdezate S."/>
            <person name="Monzon S."/>
            <person name="Cuesta I."/>
            <person name="Carrasco G."/>
            <person name="Villalon P."/>
            <person name="Saez-Nieto J.A."/>
        </authorList>
    </citation>
    <scope>NUCLEOTIDE SEQUENCE [LARGE SCALE GENOMIC DNA]</scope>
    <source>
        <strain evidence="2 3">CNM695-12</strain>
    </source>
</reference>
<proteinExistence type="inferred from homology"/>
<comment type="similarity">
    <text evidence="1">Belongs to the GatC family.</text>
</comment>
<dbReference type="EC" id="6.3.5.-" evidence="1"/>
<dbReference type="GO" id="GO:0006450">
    <property type="term" value="P:regulation of translational fidelity"/>
    <property type="evidence" value="ECO:0007669"/>
    <property type="project" value="InterPro"/>
</dbReference>
<name>A0A433SA37_9BURK</name>
<dbReference type="InterPro" id="IPR036113">
    <property type="entry name" value="Asp/Glu-ADT_sf_sub_c"/>
</dbReference>
<protein>
    <recommendedName>
        <fullName evidence="1">Aspartyl/glutamyl-tRNA(Asn/Gln) amidotransferase subunit C</fullName>
        <shortName evidence="1">Asp/Glu-ADT subunit C</shortName>
        <ecNumber evidence="1">6.3.5.-</ecNumber>
    </recommendedName>
</protein>
<keyword evidence="1" id="KW-0067">ATP-binding</keyword>
<dbReference type="Proteomes" id="UP000286947">
    <property type="component" value="Unassembled WGS sequence"/>
</dbReference>
<comment type="caution">
    <text evidence="2">The sequence shown here is derived from an EMBL/GenBank/DDBJ whole genome shotgun (WGS) entry which is preliminary data.</text>
</comment>